<protein>
    <submittedName>
        <fullName evidence="7">Uncharacterized membrane protein YgaE (UPF0421/DUF939 family)</fullName>
    </submittedName>
</protein>
<dbReference type="PANTHER" id="PTHR30509:SF27">
    <property type="entry name" value="UPF0421 PROTEIN YGAE"/>
    <property type="match status" value="1"/>
</dbReference>
<keyword evidence="3 6" id="KW-0812">Transmembrane</keyword>
<keyword evidence="5 6" id="KW-0472">Membrane</keyword>
<name>A0ABT9WS29_9BACI</name>
<evidence type="ECO:0000256" key="4">
    <source>
        <dbReference type="ARBA" id="ARBA00022989"/>
    </source>
</evidence>
<evidence type="ECO:0000313" key="7">
    <source>
        <dbReference type="EMBL" id="MDQ0175712.1"/>
    </source>
</evidence>
<accession>A0ABT9WS29</accession>
<evidence type="ECO:0000256" key="3">
    <source>
        <dbReference type="ARBA" id="ARBA00022692"/>
    </source>
</evidence>
<dbReference type="Pfam" id="PF06081">
    <property type="entry name" value="ArAE_1"/>
    <property type="match status" value="1"/>
</dbReference>
<dbReference type="EMBL" id="JAUSTT010000007">
    <property type="protein sequence ID" value="MDQ0175712.1"/>
    <property type="molecule type" value="Genomic_DNA"/>
</dbReference>
<dbReference type="InterPro" id="IPR010343">
    <property type="entry name" value="ArAE_1"/>
</dbReference>
<comment type="subcellular location">
    <subcellularLocation>
        <location evidence="1">Cell membrane</location>
        <topology evidence="1">Multi-pass membrane protein</topology>
    </subcellularLocation>
</comment>
<keyword evidence="4 6" id="KW-1133">Transmembrane helix</keyword>
<dbReference type="RefSeq" id="WP_307228242.1">
    <property type="nucleotide sequence ID" value="NZ_JAUSTT010000007.1"/>
</dbReference>
<comment type="caution">
    <text evidence="7">The sequence shown here is derived from an EMBL/GenBank/DDBJ whole genome shotgun (WGS) entry which is preliminary data.</text>
</comment>
<dbReference type="PANTHER" id="PTHR30509">
    <property type="entry name" value="P-HYDROXYBENZOIC ACID EFFLUX PUMP SUBUNIT-RELATED"/>
    <property type="match status" value="1"/>
</dbReference>
<keyword evidence="2" id="KW-1003">Cell membrane</keyword>
<evidence type="ECO:0000256" key="6">
    <source>
        <dbReference type="SAM" id="Phobius"/>
    </source>
</evidence>
<feature type="transmembrane region" description="Helical" evidence="6">
    <location>
        <begin position="121"/>
        <end position="143"/>
    </location>
</feature>
<evidence type="ECO:0000256" key="5">
    <source>
        <dbReference type="ARBA" id="ARBA00023136"/>
    </source>
</evidence>
<keyword evidence="8" id="KW-1185">Reference proteome</keyword>
<feature type="transmembrane region" description="Helical" evidence="6">
    <location>
        <begin position="63"/>
        <end position="91"/>
    </location>
</feature>
<gene>
    <name evidence="7" type="ORF">J2S08_001546</name>
</gene>
<proteinExistence type="predicted"/>
<organism evidence="7 8">
    <name type="scientific">Bacillus chungangensis</name>
    <dbReference type="NCBI Taxonomy" id="587633"/>
    <lineage>
        <taxon>Bacteria</taxon>
        <taxon>Bacillati</taxon>
        <taxon>Bacillota</taxon>
        <taxon>Bacilli</taxon>
        <taxon>Bacillales</taxon>
        <taxon>Bacillaceae</taxon>
        <taxon>Bacillus</taxon>
    </lineage>
</organism>
<reference evidence="7 8" key="1">
    <citation type="submission" date="2023-07" db="EMBL/GenBank/DDBJ databases">
        <title>Genomic Encyclopedia of Type Strains, Phase IV (KMG-IV): sequencing the most valuable type-strain genomes for metagenomic binning, comparative biology and taxonomic classification.</title>
        <authorList>
            <person name="Goeker M."/>
        </authorList>
    </citation>
    <scope>NUCLEOTIDE SEQUENCE [LARGE SCALE GENOMIC DNA]</scope>
    <source>
        <strain evidence="7 8">DSM 23837</strain>
    </source>
</reference>
<evidence type="ECO:0000256" key="2">
    <source>
        <dbReference type="ARBA" id="ARBA00022475"/>
    </source>
</evidence>
<dbReference type="Proteomes" id="UP001223586">
    <property type="component" value="Unassembled WGS sequence"/>
</dbReference>
<evidence type="ECO:0000256" key="1">
    <source>
        <dbReference type="ARBA" id="ARBA00004651"/>
    </source>
</evidence>
<sequence>MKLGARILKTGIAITLALFLADLLQMPSPVFAGIAAIFAIQPTIYRSYLSIIEQVQGNIIGASVAVIFVLVFGKDIFIVGLGAIIIITILLKLKLEKTISLTLVTFIVIMETPNPDFMQFALLRFSTIMIGILSAFLVNFIFIPPKYETKLFYRISGVTEEILKWTRLAMRHASEYRLLKKDIAIIKERLTKVNQFYSLYKEERRYFKRNDISKTRKLVIYRQMIIASQKGLEVLKLLHRSENVLHQLPDNLQMQIRERLDFLMHFHEQLLLKFIGKVPIESDLDSFQNIHIQRNELMNLFLREIKDYYIQDDFQSYQLMHMLSGIFDYEEQLEHLEILIKSFKSFHKNVNKVTIEESEEV</sequence>
<evidence type="ECO:0000313" key="8">
    <source>
        <dbReference type="Proteomes" id="UP001223586"/>
    </source>
</evidence>